<evidence type="ECO:0000313" key="9">
    <source>
        <dbReference type="Proteomes" id="UP000186040"/>
    </source>
</evidence>
<dbReference type="Pfam" id="PF00975">
    <property type="entry name" value="Thioesterase"/>
    <property type="match status" value="1"/>
</dbReference>
<dbReference type="InterPro" id="IPR016039">
    <property type="entry name" value="Thiolase-like"/>
</dbReference>
<dbReference type="InterPro" id="IPR020841">
    <property type="entry name" value="PKS_Beta-ketoAc_synthase_dom"/>
</dbReference>
<feature type="domain" description="Carrier" evidence="5">
    <location>
        <begin position="1703"/>
        <end position="1777"/>
    </location>
</feature>
<dbReference type="PROSITE" id="PS50075">
    <property type="entry name" value="CARRIER"/>
    <property type="match status" value="3"/>
</dbReference>
<dbReference type="Pfam" id="PF08659">
    <property type="entry name" value="KR"/>
    <property type="match status" value="1"/>
</dbReference>
<evidence type="ECO:0000313" key="8">
    <source>
        <dbReference type="EMBL" id="OLR93403.1"/>
    </source>
</evidence>
<dbReference type="STRING" id="1193682.BJP25_17940"/>
<keyword evidence="9" id="KW-1185">Reference proteome</keyword>
<feature type="domain" description="PKS/mFAS DH" evidence="7">
    <location>
        <begin position="966"/>
        <end position="1222"/>
    </location>
</feature>
<dbReference type="InterPro" id="IPR049900">
    <property type="entry name" value="PKS_mFAS_DH"/>
</dbReference>
<name>A0A1Q9LN23_9PSEU</name>
<dbReference type="InterPro" id="IPR016035">
    <property type="entry name" value="Acyl_Trfase/lysoPLipase"/>
</dbReference>
<evidence type="ECO:0008006" key="10">
    <source>
        <dbReference type="Google" id="ProtNLM"/>
    </source>
</evidence>
<dbReference type="EMBL" id="MKQR01000011">
    <property type="protein sequence ID" value="OLR93403.1"/>
    <property type="molecule type" value="Genomic_DNA"/>
</dbReference>
<comment type="caution">
    <text evidence="4">Lacks conserved residue(s) required for the propagation of feature annotation.</text>
</comment>
<comment type="caution">
    <text evidence="8">The sequence shown here is derived from an EMBL/GenBank/DDBJ whole genome shotgun (WGS) entry which is preliminary data.</text>
</comment>
<dbReference type="Pfam" id="PF14765">
    <property type="entry name" value="PS-DH"/>
    <property type="match status" value="1"/>
</dbReference>
<dbReference type="PROSITE" id="PS00012">
    <property type="entry name" value="PHOSPHOPANTETHEINE"/>
    <property type="match status" value="1"/>
</dbReference>
<dbReference type="InterPro" id="IPR020806">
    <property type="entry name" value="PKS_PP-bd"/>
</dbReference>
<dbReference type="Gene3D" id="3.30.70.250">
    <property type="entry name" value="Malonyl-CoA ACP transacylase, ACP-binding"/>
    <property type="match status" value="1"/>
</dbReference>
<evidence type="ECO:0000256" key="1">
    <source>
        <dbReference type="ARBA" id="ARBA00022450"/>
    </source>
</evidence>
<dbReference type="InterPro" id="IPR001227">
    <property type="entry name" value="Ac_transferase_dom_sf"/>
</dbReference>
<keyword evidence="2" id="KW-0597">Phosphoprotein</keyword>
<dbReference type="Gene3D" id="3.40.366.10">
    <property type="entry name" value="Malonyl-Coenzyme A Acyl Carrier Protein, domain 2"/>
    <property type="match status" value="1"/>
</dbReference>
<gene>
    <name evidence="8" type="ORF">BJP25_17940</name>
</gene>
<dbReference type="InterPro" id="IPR014043">
    <property type="entry name" value="Acyl_transferase_dom"/>
</dbReference>
<dbReference type="InterPro" id="IPR032821">
    <property type="entry name" value="PKS_assoc"/>
</dbReference>
<dbReference type="Pfam" id="PF21089">
    <property type="entry name" value="PKS_DH_N"/>
    <property type="match status" value="1"/>
</dbReference>
<dbReference type="GO" id="GO:0004315">
    <property type="term" value="F:3-oxoacyl-[acyl-carrier-protein] synthase activity"/>
    <property type="evidence" value="ECO:0007669"/>
    <property type="project" value="InterPro"/>
</dbReference>
<dbReference type="GO" id="GO:0004312">
    <property type="term" value="F:fatty acid synthase activity"/>
    <property type="evidence" value="ECO:0007669"/>
    <property type="project" value="TreeGrafter"/>
</dbReference>
<dbReference type="SMART" id="SM00827">
    <property type="entry name" value="PKS_AT"/>
    <property type="match status" value="1"/>
</dbReference>
<dbReference type="PROSITE" id="PS00606">
    <property type="entry name" value="KS3_1"/>
    <property type="match status" value="1"/>
</dbReference>
<dbReference type="Pfam" id="PF16197">
    <property type="entry name" value="KAsynt_C_assoc"/>
    <property type="match status" value="1"/>
</dbReference>
<dbReference type="GO" id="GO:0006633">
    <property type="term" value="P:fatty acid biosynthetic process"/>
    <property type="evidence" value="ECO:0007669"/>
    <property type="project" value="InterPro"/>
</dbReference>
<accession>A0A1Q9LN23</accession>
<dbReference type="SUPFAM" id="SSF53474">
    <property type="entry name" value="alpha/beta-Hydrolases"/>
    <property type="match status" value="1"/>
</dbReference>
<dbReference type="CDD" id="cd08955">
    <property type="entry name" value="KR_2_FAS_SDR_x"/>
    <property type="match status" value="1"/>
</dbReference>
<dbReference type="PROSITE" id="PS52004">
    <property type="entry name" value="KS3_2"/>
    <property type="match status" value="1"/>
</dbReference>
<dbReference type="InterPro" id="IPR009081">
    <property type="entry name" value="PP-bd_ACP"/>
</dbReference>
<dbReference type="InterPro" id="IPR036291">
    <property type="entry name" value="NAD(P)-bd_dom_sf"/>
</dbReference>
<dbReference type="SUPFAM" id="SSF51735">
    <property type="entry name" value="NAD(P)-binding Rossmann-fold domains"/>
    <property type="match status" value="2"/>
</dbReference>
<dbReference type="Gene3D" id="1.10.1200.10">
    <property type="entry name" value="ACP-like"/>
    <property type="match status" value="3"/>
</dbReference>
<dbReference type="Pfam" id="PF00109">
    <property type="entry name" value="ketoacyl-synt"/>
    <property type="match status" value="1"/>
</dbReference>
<dbReference type="InterPro" id="IPR014030">
    <property type="entry name" value="Ketoacyl_synth_N"/>
</dbReference>
<dbReference type="Gene3D" id="3.40.47.10">
    <property type="match status" value="1"/>
</dbReference>
<dbReference type="InterPro" id="IPR016036">
    <property type="entry name" value="Malonyl_transacylase_ACP-bd"/>
</dbReference>
<evidence type="ECO:0000256" key="4">
    <source>
        <dbReference type="PROSITE-ProRule" id="PRU01363"/>
    </source>
</evidence>
<dbReference type="SUPFAM" id="SSF52151">
    <property type="entry name" value="FabD/lysophospholipase-like"/>
    <property type="match status" value="1"/>
</dbReference>
<dbReference type="PANTHER" id="PTHR43775:SF37">
    <property type="entry name" value="SI:DKEY-61P9.11"/>
    <property type="match status" value="1"/>
</dbReference>
<dbReference type="Gene3D" id="3.10.129.110">
    <property type="entry name" value="Polyketide synthase dehydratase"/>
    <property type="match status" value="1"/>
</dbReference>
<evidence type="ECO:0000256" key="3">
    <source>
        <dbReference type="ARBA" id="ARBA00022679"/>
    </source>
</evidence>
<dbReference type="PANTHER" id="PTHR43775">
    <property type="entry name" value="FATTY ACID SYNTHASE"/>
    <property type="match status" value="1"/>
</dbReference>
<organism evidence="8 9">
    <name type="scientific">Actinokineospora bangkokensis</name>
    <dbReference type="NCBI Taxonomy" id="1193682"/>
    <lineage>
        <taxon>Bacteria</taxon>
        <taxon>Bacillati</taxon>
        <taxon>Actinomycetota</taxon>
        <taxon>Actinomycetes</taxon>
        <taxon>Pseudonocardiales</taxon>
        <taxon>Pseudonocardiaceae</taxon>
        <taxon>Actinokineospora</taxon>
    </lineage>
</organism>
<dbReference type="FunFam" id="3.40.47.10:FF:000019">
    <property type="entry name" value="Polyketide synthase type I"/>
    <property type="match status" value="1"/>
</dbReference>
<dbReference type="SUPFAM" id="SSF53901">
    <property type="entry name" value="Thiolase-like"/>
    <property type="match status" value="1"/>
</dbReference>
<protein>
    <recommendedName>
        <fullName evidence="10">Polyketide synthase</fullName>
    </recommendedName>
</protein>
<dbReference type="InterPro" id="IPR057326">
    <property type="entry name" value="KR_dom"/>
</dbReference>
<dbReference type="InterPro" id="IPR036736">
    <property type="entry name" value="ACP-like_sf"/>
</dbReference>
<feature type="domain" description="Carrier" evidence="5">
    <location>
        <begin position="1"/>
        <end position="69"/>
    </location>
</feature>
<dbReference type="Pfam" id="PF00550">
    <property type="entry name" value="PP-binding"/>
    <property type="match status" value="3"/>
</dbReference>
<dbReference type="InterPro" id="IPR042104">
    <property type="entry name" value="PKS_dehydratase_sf"/>
</dbReference>
<dbReference type="SMART" id="SM00823">
    <property type="entry name" value="PKS_PP"/>
    <property type="match status" value="3"/>
</dbReference>
<dbReference type="SMART" id="SM00825">
    <property type="entry name" value="PKS_KS"/>
    <property type="match status" value="1"/>
</dbReference>
<dbReference type="SMART" id="SM00826">
    <property type="entry name" value="PKS_DH"/>
    <property type="match status" value="1"/>
</dbReference>
<dbReference type="PROSITE" id="PS52019">
    <property type="entry name" value="PKS_MFAS_DH"/>
    <property type="match status" value="1"/>
</dbReference>
<dbReference type="InterPro" id="IPR050091">
    <property type="entry name" value="PKS_NRPS_Biosynth_Enz"/>
</dbReference>
<reference evidence="8 9" key="1">
    <citation type="submission" date="2016-10" db="EMBL/GenBank/DDBJ databases">
        <title>The Draft Genome Sequence of Actinokineospora bangkokensis 44EHWT reveals the biosynthetic pathway of antifungal compounds Thailandins with unusual extender unit butylmalonyl-CoA.</title>
        <authorList>
            <person name="Greule A."/>
            <person name="Intra B."/>
            <person name="Flemming S."/>
            <person name="Rommel M.G."/>
            <person name="Panbangred W."/>
            <person name="Bechthold A."/>
        </authorList>
    </citation>
    <scope>NUCLEOTIDE SEQUENCE [LARGE SCALE GENOMIC DNA]</scope>
    <source>
        <strain evidence="8 9">44EHW</strain>
    </source>
</reference>
<keyword evidence="3" id="KW-0808">Transferase</keyword>
<feature type="domain" description="Carrier" evidence="5">
    <location>
        <begin position="1792"/>
        <end position="1867"/>
    </location>
</feature>
<dbReference type="SUPFAM" id="SSF55048">
    <property type="entry name" value="Probable ACP-binding domain of malonyl-CoA ACP transacylase"/>
    <property type="match status" value="1"/>
</dbReference>
<dbReference type="Pfam" id="PF00698">
    <property type="entry name" value="Acyl_transf_1"/>
    <property type="match status" value="1"/>
</dbReference>
<evidence type="ECO:0000256" key="2">
    <source>
        <dbReference type="ARBA" id="ARBA00022553"/>
    </source>
</evidence>
<dbReference type="InterPro" id="IPR013968">
    <property type="entry name" value="PKS_KR"/>
</dbReference>
<dbReference type="CDD" id="cd00833">
    <property type="entry name" value="PKS"/>
    <property type="match status" value="1"/>
</dbReference>
<keyword evidence="1" id="KW-0596">Phosphopantetheine</keyword>
<dbReference type="InterPro" id="IPR006162">
    <property type="entry name" value="Ppantetheine_attach_site"/>
</dbReference>
<evidence type="ECO:0000259" key="5">
    <source>
        <dbReference type="PROSITE" id="PS50075"/>
    </source>
</evidence>
<dbReference type="SMART" id="SM00822">
    <property type="entry name" value="PKS_KR"/>
    <property type="match status" value="1"/>
</dbReference>
<dbReference type="InterPro" id="IPR014031">
    <property type="entry name" value="Ketoacyl_synth_C"/>
</dbReference>
<dbReference type="InterPro" id="IPR049552">
    <property type="entry name" value="PKS_DH_N"/>
</dbReference>
<dbReference type="Gene3D" id="3.40.50.1820">
    <property type="entry name" value="alpha/beta hydrolase"/>
    <property type="match status" value="1"/>
</dbReference>
<evidence type="ECO:0000259" key="7">
    <source>
        <dbReference type="PROSITE" id="PS52019"/>
    </source>
</evidence>
<feature type="region of interest" description="N-terminal hotdog fold" evidence="4">
    <location>
        <begin position="966"/>
        <end position="1086"/>
    </location>
</feature>
<dbReference type="SUPFAM" id="SSF47336">
    <property type="entry name" value="ACP-like"/>
    <property type="match status" value="3"/>
</dbReference>
<dbReference type="InterPro" id="IPR049551">
    <property type="entry name" value="PKS_DH_C"/>
</dbReference>
<feature type="region of interest" description="C-terminal hotdog fold" evidence="4">
    <location>
        <begin position="1093"/>
        <end position="1222"/>
    </location>
</feature>
<dbReference type="InterPro" id="IPR018201">
    <property type="entry name" value="Ketoacyl_synth_AS"/>
</dbReference>
<sequence>MGAWLADLLARPVEAAEFDRPLRDFGVSSRSATMLAAKISEVVGAEQPSTLVWTAPTIADLARTLASGARRRAPGTAAGPGAPIDPGAPIAVVGLACRFPGAPDAEAYWELLTGGATAIGQVPEGRWAQFAEDADQHALPTAGGFLDDVAAFDAEHFGISPREAEVMDPQQRLLLEVAWEALEHAGIPARDLRDTEAGVFVGLSATEYAQLTMTDLDRIDAWSSTGAAASLAANRLSYALGVHGPSMTVDTACSSSLVAVHLAMRALRAGEASTALAGGVNLLLSPGITANFHLAGALAADGRCKPFDAAADGIVRGEGCGVVVLKRLADAQADGDRVLAVLRGSAVNSDGRSNGIMAPNPLAQEQLLARAYADAGVAPRTVDYVEAHGTGTLLGDPIEAGALSAVLGDKRRPKRPLLLGSVKSNLGHLEGAAGIAGLIKVVLAMRHSRIPRSLHFHTPNPHIDFAAGPLSVVTGSTDWPRYGGVARAGVSAFGFGGTNAHVVLEESPHTRYAGSWQPGGRPEVVALSARSPARLRARAAALAGWLDERHDLTDLAAALVHGDEQDTARAAVPARDHAELRERLAALAAGHTDRSVHVGTATATPADPVFVFSGHGSQWPAMGARLLTEEPVFAEVVAAVDPTFTEVAGVSLTHLLDGTADPAVLVHQQLALFGAQVALAELWRAHGVRPAAVVGHSMGEVAAAVAVGALGVADGLRVMARRSALLDEVNAQGTGAMAVVELTAGEVDDLGERFPGVEVAVYASPTQCTVSGPADQVAALVAHVEGRGGLARALAVTGAGHSAAVDPVLDRFRAALGELSPGEPTTAWYSSVLDDPRAVPAFDTEYWVANLRRPVRFTQALAAALRDGHRTFVEVSPHPVAGVAVEQTATALGLGDTTVVASLRRDRDGRSDGFAAALAAVHVLGHPTALRRRYPDRVVTDLPPHTWQHRRHWVRTSPAGASRAGHPLLGERVAVPGGEQGLWRGAVGAAAQPWLADHTAHGVPVLPAAAFVDLMLAAARGQDPRSAPELRDVVLHRLLPITDGTEVSVSATPERWGGARLSVHARRGAEWTLYAEATASPAGDEAPSPLPEAGGEALDLYAALESLGQAHGQAFRVLRDVRAGADTARAEVDPLDGVPKSGFALHPVLGEAMLHVLATAAGLGDKATRAVRIARVRPCGDLRRAASVVAADGRVSALDADGGVLAEVHGVEFAPFSRAEVPFPPERLAYEARWVPTDLPAAEARPGRRWLVLHTADAVTTAQHVADGLAAHGEEGGVLPLPPHESFAAALAERGGVDGVDGVVLLAGAADTPAEAQALVIAVADTVRAAAAAGRSPRLWLATDRAASVGPDEAGQPGPAALRGIARVLAFEHPELRATWVDHDAEVDDLVRELVADDDADEVAWRSGRRHTRALARADLTPSATAAPVVREGAYLITGGLGGLGLVAARWLAERGATRLVLTGRRAPNPEALAVITALRGTGVDVEVVSGDVADPGVAAEVVRRGVEGGEVLRGVLHAAGVLADGAVLSLAAEDVAAAWRAKAEGALRLHEACAGHELDWWLAYSSAAGLLGSPGQAAYATANAWLDAFTAWRRGQGLPAATVQWGAWAETGGASGTRNPVLEPMPTDEAMAALEAVLAAGRGATGVTRMDAAAVLELFPRLAERPFFALVAAQRPGSAEAPWAGADDLRTLAADDPARARAVVREHVVAVVAEMMGMDPDLLPHDAPLTSLGLDSLLAMRARGAIERDFGLTLPLPLLLRGASLAELADHLAGELGAAPATGAEVATGPGTRDLAERWVALVWKRVLGAKQVPVDVPFEAAGGDAAAAAAVLAAVSEELGRAVAAEELFAVPTIAGMADVVRAELEGAGGGPVLFLGGTEGAPPLFLFHAAGSPTAVYRPMVRLIDAEVACYGMERTDDHLTVEEKVAHYVELIRQRQPHGPYRLGGWSFGGLQAFEAARQLTAAGERVEVLFLVDTIIPLRKTEAPDEEFLRTRLTLFIEHIEQTYQVDLGLPESEWSHLDEDAQQALVMSRLRDRVSAMGDAVLEHQRTSYLDARIAERYTPRPYPDRVVLFRAKDPHPLTTTLDPRYLRTDDALGWDEFCADLEVVKVSGDHITIIDPPHVEVVADRIAAMLRGTGTTGPTK</sequence>
<feature type="domain" description="Ketosynthase family 3 (KS3)" evidence="6">
    <location>
        <begin position="87"/>
        <end position="506"/>
    </location>
</feature>
<dbReference type="Gene3D" id="3.40.50.720">
    <property type="entry name" value="NAD(P)-binding Rossmann-like Domain"/>
    <property type="match status" value="1"/>
</dbReference>
<dbReference type="InterPro" id="IPR029058">
    <property type="entry name" value="AB_hydrolase_fold"/>
</dbReference>
<dbReference type="InterPro" id="IPR020807">
    <property type="entry name" value="PKS_DH"/>
</dbReference>
<dbReference type="Pfam" id="PF02801">
    <property type="entry name" value="Ketoacyl-synt_C"/>
    <property type="match status" value="1"/>
</dbReference>
<dbReference type="InterPro" id="IPR001031">
    <property type="entry name" value="Thioesterase"/>
</dbReference>
<evidence type="ECO:0000259" key="6">
    <source>
        <dbReference type="PROSITE" id="PS52004"/>
    </source>
</evidence>
<proteinExistence type="predicted"/>
<dbReference type="GO" id="GO:0031177">
    <property type="term" value="F:phosphopantetheine binding"/>
    <property type="evidence" value="ECO:0007669"/>
    <property type="project" value="InterPro"/>
</dbReference>
<dbReference type="Proteomes" id="UP000186040">
    <property type="component" value="Unassembled WGS sequence"/>
</dbReference>